<organism evidence="3 4">
    <name type="scientific">Geofilum rubicundum JCM 15548</name>
    <dbReference type="NCBI Taxonomy" id="1236989"/>
    <lineage>
        <taxon>Bacteria</taxon>
        <taxon>Pseudomonadati</taxon>
        <taxon>Bacteroidota</taxon>
        <taxon>Bacteroidia</taxon>
        <taxon>Marinilabiliales</taxon>
        <taxon>Marinilabiliaceae</taxon>
        <taxon>Geofilum</taxon>
    </lineage>
</organism>
<dbReference type="NCBIfam" id="TIGR04183">
    <property type="entry name" value="Por_Secre_tail"/>
    <property type="match status" value="1"/>
</dbReference>
<dbReference type="Pfam" id="PF18962">
    <property type="entry name" value="Por_Secre_tail"/>
    <property type="match status" value="1"/>
</dbReference>
<name>A0A0E9M001_9BACT</name>
<evidence type="ECO:0000313" key="3">
    <source>
        <dbReference type="EMBL" id="GAO31152.1"/>
    </source>
</evidence>
<evidence type="ECO:0000259" key="2">
    <source>
        <dbReference type="PROSITE" id="PS51841"/>
    </source>
</evidence>
<dbReference type="Pfam" id="PF00932">
    <property type="entry name" value="LTD"/>
    <property type="match status" value="1"/>
</dbReference>
<dbReference type="Proteomes" id="UP000032900">
    <property type="component" value="Unassembled WGS sequence"/>
</dbReference>
<accession>A0A0E9M001</accession>
<reference evidence="3 4" key="1">
    <citation type="journal article" date="2015" name="Microbes Environ.">
        <title>Distribution and evolution of nitrogen fixation genes in the phylum bacteroidetes.</title>
        <authorList>
            <person name="Inoue J."/>
            <person name="Oshima K."/>
            <person name="Suda W."/>
            <person name="Sakamoto M."/>
            <person name="Iino T."/>
            <person name="Noda S."/>
            <person name="Hongoh Y."/>
            <person name="Hattori M."/>
            <person name="Ohkuma M."/>
        </authorList>
    </citation>
    <scope>NUCLEOTIDE SEQUENCE [LARGE SCALE GENOMIC DNA]</scope>
    <source>
        <strain evidence="3">JCM 15548</strain>
    </source>
</reference>
<proteinExistence type="predicted"/>
<dbReference type="Pfam" id="PF13205">
    <property type="entry name" value="Big_5"/>
    <property type="match status" value="1"/>
</dbReference>
<keyword evidence="4" id="KW-1185">Reference proteome</keyword>
<dbReference type="PANTHER" id="PTHR42834:SF1">
    <property type="entry name" value="ENDONUCLEASE_EXONUCLEASE_PHOSPHATASE FAMILY PROTEIN (AFU_ORTHOLOGUE AFUA_3G09210)"/>
    <property type="match status" value="1"/>
</dbReference>
<gene>
    <name evidence="3" type="ORF">JCM15548_13489</name>
</gene>
<comment type="caution">
    <text evidence="3">The sequence shown here is derived from an EMBL/GenBank/DDBJ whole genome shotgun (WGS) entry which is preliminary data.</text>
</comment>
<protein>
    <submittedName>
        <fullName evidence="3">Extracellular deoxyribonuclease</fullName>
    </submittedName>
</protein>
<dbReference type="PROSITE" id="PS51841">
    <property type="entry name" value="LTD"/>
    <property type="match status" value="1"/>
</dbReference>
<dbReference type="InterPro" id="IPR032812">
    <property type="entry name" value="SbsA_Ig"/>
</dbReference>
<sequence length="682" mass="74009">MTGFSQNAADLFFSEYIEGSGNNKYLEIFNGTGADVDLADYEVLLFSNGSATPSDNKAVFPAETILADGAVFIIKNADAALYADDALASTVTYFNGDDALALRKISTDSYVDIIGKIGERVNWTDGEHSTLNKTLVRKPHIVQGVSTNPATGFQTLVEEWNVFPQDHADDLGQHTFTPPGPAGTLSDFFIQKDDVPVTTLSTGEEVTFVWTAVDVVSIKFQVWNADDLIWEDLEGLTDIDATLGTLPFTVPVYATEGENEKLRIIDTTNPAVSAESQPFNITDVHFAGLNSEIAMFPANNATDIPIDLFGVVDPGEPIITINRVIIAFDEEVQAGSGNITITKTGEPSAIFTFAITDEQVNFDDIAVHVTIPAMLDPNTSYYVTIDPGAITDLAATPNTFDGNVDWTFTTGESDSKMTIADIRNESDAPAHLGEYVHTSGVVTAHSDYGFFLQDGNVSWSGIYVYSTAEKDNVSVGDEITVIAKVGQYSGQAQLTDIYLLQKTNNNQLFEPVMASLPFTNEWEGMLITVENVSYTGEPLSYGEYEITDGTNTGLVDDLLFAYTPATDEAFTAITGILYESFGALKLEPRTAEDIVSVTTNLEDDKNTPDAFISNPVFDQLNIRFPQTIKEVSIVNLVGSKVSQQVVADSHTYLSVSHLPKGVYLVHITTIDGNVTVSKILKQ</sequence>
<dbReference type="STRING" id="1236989.JCM15548_13489"/>
<dbReference type="InterPro" id="IPR001322">
    <property type="entry name" value="Lamin_tail_dom"/>
</dbReference>
<dbReference type="EMBL" id="BAZW01000039">
    <property type="protein sequence ID" value="GAO31152.1"/>
    <property type="molecule type" value="Genomic_DNA"/>
</dbReference>
<evidence type="ECO:0000313" key="4">
    <source>
        <dbReference type="Proteomes" id="UP000032900"/>
    </source>
</evidence>
<dbReference type="AlphaFoldDB" id="A0A0E9M001"/>
<evidence type="ECO:0000256" key="1">
    <source>
        <dbReference type="ARBA" id="ARBA00022729"/>
    </source>
</evidence>
<dbReference type="InterPro" id="IPR026444">
    <property type="entry name" value="Secre_tail"/>
</dbReference>
<dbReference type="PANTHER" id="PTHR42834">
    <property type="entry name" value="ENDONUCLEASE/EXONUCLEASE/PHOSPHATASE FAMILY PROTEIN (AFU_ORTHOLOGUE AFUA_3G09210)"/>
    <property type="match status" value="1"/>
</dbReference>
<keyword evidence="1" id="KW-0732">Signal</keyword>
<feature type="domain" description="LTD" evidence="2">
    <location>
        <begin position="1"/>
        <end position="112"/>
    </location>
</feature>